<evidence type="ECO:0000313" key="1">
    <source>
        <dbReference type="EMBL" id="SHH64358.1"/>
    </source>
</evidence>
<protein>
    <submittedName>
        <fullName evidence="1">Uncharacterized protein</fullName>
    </submittedName>
</protein>
<dbReference type="EMBL" id="LT670818">
    <property type="protein sequence ID" value="SHH64358.1"/>
    <property type="molecule type" value="Genomic_DNA"/>
</dbReference>
<sequence>MQSQAPSQSFIWGVLAHRFESELTRQKSRIWRLSGFQAEYGGPFEGERNREHELKAFIEALSGVLAKAVALEAENRNSANSSKRRPGRPKDVMIPYLARELLSVFLRCQDRAGRKSVVVGTTIDGKAKQGEAGELFLFMDTIIQPLNKYLTAELVRRSLSAARLARFALDDRGRMTRAPAQSEAKPSAKKPAVAVTRELPPLVRALQGVFAMTEEFSP</sequence>
<accession>A0A1M5UNA9</accession>
<dbReference type="OrthoDB" id="9881893at2"/>
<name>A0A1M5UNA9_9BRAD</name>
<reference evidence="1 2" key="1">
    <citation type="submission" date="2016-11" db="EMBL/GenBank/DDBJ databases">
        <authorList>
            <person name="Jaros S."/>
            <person name="Januszkiewicz K."/>
            <person name="Wedrychowicz H."/>
        </authorList>
    </citation>
    <scope>NUCLEOTIDE SEQUENCE [LARGE SCALE GENOMIC DNA]</scope>
    <source>
        <strain evidence="1 2">GAS242</strain>
    </source>
</reference>
<dbReference type="RefSeq" id="WP_079571944.1">
    <property type="nucleotide sequence ID" value="NZ_LT670818.1"/>
</dbReference>
<gene>
    <name evidence="1" type="ORF">SAMN05444169_8528</name>
</gene>
<dbReference type="Proteomes" id="UP000190675">
    <property type="component" value="Chromosome I"/>
</dbReference>
<proteinExistence type="predicted"/>
<organism evidence="1 2">
    <name type="scientific">Bradyrhizobium erythrophlei</name>
    <dbReference type="NCBI Taxonomy" id="1437360"/>
    <lineage>
        <taxon>Bacteria</taxon>
        <taxon>Pseudomonadati</taxon>
        <taxon>Pseudomonadota</taxon>
        <taxon>Alphaproteobacteria</taxon>
        <taxon>Hyphomicrobiales</taxon>
        <taxon>Nitrobacteraceae</taxon>
        <taxon>Bradyrhizobium</taxon>
    </lineage>
</organism>
<dbReference type="AlphaFoldDB" id="A0A1M5UNA9"/>
<evidence type="ECO:0000313" key="2">
    <source>
        <dbReference type="Proteomes" id="UP000190675"/>
    </source>
</evidence>